<feature type="region of interest" description="Disordered" evidence="2">
    <location>
        <begin position="4698"/>
        <end position="4723"/>
    </location>
</feature>
<feature type="compositionally biased region" description="Polar residues" evidence="2">
    <location>
        <begin position="3783"/>
        <end position="3793"/>
    </location>
</feature>
<dbReference type="InterPro" id="IPR053268">
    <property type="entry name" value="Woronin_anchor"/>
</dbReference>
<feature type="compositionally biased region" description="Polar residues" evidence="2">
    <location>
        <begin position="1972"/>
        <end position="1996"/>
    </location>
</feature>
<feature type="compositionally biased region" description="Low complexity" evidence="2">
    <location>
        <begin position="725"/>
        <end position="736"/>
    </location>
</feature>
<feature type="compositionally biased region" description="Basic residues" evidence="2">
    <location>
        <begin position="3217"/>
        <end position="3228"/>
    </location>
</feature>
<feature type="compositionally biased region" description="Basic and acidic residues" evidence="2">
    <location>
        <begin position="2049"/>
        <end position="2060"/>
    </location>
</feature>
<feature type="region of interest" description="Disordered" evidence="2">
    <location>
        <begin position="1407"/>
        <end position="1579"/>
    </location>
</feature>
<feature type="compositionally biased region" description="Basic residues" evidence="2">
    <location>
        <begin position="1"/>
        <end position="10"/>
    </location>
</feature>
<feature type="region of interest" description="Disordered" evidence="2">
    <location>
        <begin position="2596"/>
        <end position="2801"/>
    </location>
</feature>
<feature type="compositionally biased region" description="Basic residues" evidence="2">
    <location>
        <begin position="698"/>
        <end position="708"/>
    </location>
</feature>
<feature type="compositionally biased region" description="Basic and acidic residues" evidence="2">
    <location>
        <begin position="709"/>
        <end position="719"/>
    </location>
</feature>
<feature type="compositionally biased region" description="Polar residues" evidence="2">
    <location>
        <begin position="4407"/>
        <end position="4417"/>
    </location>
</feature>
<feature type="compositionally biased region" description="Polar residues" evidence="2">
    <location>
        <begin position="3875"/>
        <end position="3890"/>
    </location>
</feature>
<dbReference type="PANTHER" id="PTHR40641">
    <property type="entry name" value="INVOLUCRIN REPEAT PROTEIN (AFU_ORTHOLOGUE AFUA_2G08060)"/>
    <property type="match status" value="1"/>
</dbReference>
<feature type="compositionally biased region" description="Polar residues" evidence="2">
    <location>
        <begin position="3441"/>
        <end position="3459"/>
    </location>
</feature>
<feature type="region of interest" description="Disordered" evidence="2">
    <location>
        <begin position="3095"/>
        <end position="3291"/>
    </location>
</feature>
<feature type="compositionally biased region" description="Basic residues" evidence="2">
    <location>
        <begin position="3565"/>
        <end position="3577"/>
    </location>
</feature>
<proteinExistence type="predicted"/>
<dbReference type="STRING" id="348802.A0A0D2D5J4"/>
<feature type="compositionally biased region" description="Basic and acidic residues" evidence="2">
    <location>
        <begin position="4162"/>
        <end position="4173"/>
    </location>
</feature>
<feature type="compositionally biased region" description="Low complexity" evidence="2">
    <location>
        <begin position="1997"/>
        <end position="2007"/>
    </location>
</feature>
<organism evidence="3 4">
    <name type="scientific">Exophiala xenobiotica</name>
    <dbReference type="NCBI Taxonomy" id="348802"/>
    <lineage>
        <taxon>Eukaryota</taxon>
        <taxon>Fungi</taxon>
        <taxon>Dikarya</taxon>
        <taxon>Ascomycota</taxon>
        <taxon>Pezizomycotina</taxon>
        <taxon>Eurotiomycetes</taxon>
        <taxon>Chaetothyriomycetidae</taxon>
        <taxon>Chaetothyriales</taxon>
        <taxon>Herpotrichiellaceae</taxon>
        <taxon>Exophiala</taxon>
    </lineage>
</organism>
<feature type="compositionally biased region" description="Polar residues" evidence="2">
    <location>
        <begin position="3601"/>
        <end position="3619"/>
    </location>
</feature>
<feature type="region of interest" description="Disordered" evidence="2">
    <location>
        <begin position="2814"/>
        <end position="2855"/>
    </location>
</feature>
<feature type="compositionally biased region" description="Basic and acidic residues" evidence="2">
    <location>
        <begin position="4777"/>
        <end position="4786"/>
    </location>
</feature>
<feature type="compositionally biased region" description="Basic and acidic residues" evidence="2">
    <location>
        <begin position="3259"/>
        <end position="3279"/>
    </location>
</feature>
<feature type="compositionally biased region" description="Basic and acidic residues" evidence="2">
    <location>
        <begin position="2661"/>
        <end position="2676"/>
    </location>
</feature>
<feature type="compositionally biased region" description="Polar residues" evidence="2">
    <location>
        <begin position="3417"/>
        <end position="3433"/>
    </location>
</feature>
<feature type="compositionally biased region" description="Basic and acidic residues" evidence="2">
    <location>
        <begin position="2273"/>
        <end position="2286"/>
    </location>
</feature>
<feature type="compositionally biased region" description="Low complexity" evidence="2">
    <location>
        <begin position="1775"/>
        <end position="1794"/>
    </location>
</feature>
<feature type="compositionally biased region" description="Basic and acidic residues" evidence="2">
    <location>
        <begin position="2792"/>
        <end position="2801"/>
    </location>
</feature>
<feature type="region of interest" description="Disordered" evidence="2">
    <location>
        <begin position="2129"/>
        <end position="2246"/>
    </location>
</feature>
<feature type="compositionally biased region" description="Polar residues" evidence="2">
    <location>
        <begin position="3190"/>
        <end position="3202"/>
    </location>
</feature>
<feature type="region of interest" description="Disordered" evidence="2">
    <location>
        <begin position="879"/>
        <end position="1093"/>
    </location>
</feature>
<feature type="compositionally biased region" description="Polar residues" evidence="2">
    <location>
        <begin position="5191"/>
        <end position="5220"/>
    </location>
</feature>
<keyword evidence="4" id="KW-1185">Reference proteome</keyword>
<feature type="compositionally biased region" description="Basic and acidic residues" evidence="2">
    <location>
        <begin position="3754"/>
        <end position="3771"/>
    </location>
</feature>
<feature type="compositionally biased region" description="Low complexity" evidence="2">
    <location>
        <begin position="1130"/>
        <end position="1139"/>
    </location>
</feature>
<feature type="region of interest" description="Disordered" evidence="2">
    <location>
        <begin position="5712"/>
        <end position="5736"/>
    </location>
</feature>
<feature type="compositionally biased region" description="Basic residues" evidence="2">
    <location>
        <begin position="4534"/>
        <end position="4544"/>
    </location>
</feature>
<reference evidence="3 4" key="1">
    <citation type="submission" date="2015-01" db="EMBL/GenBank/DDBJ databases">
        <title>The Genome Sequence of Exophiala xenobiotica CBS118157.</title>
        <authorList>
            <consortium name="The Broad Institute Genomics Platform"/>
            <person name="Cuomo C."/>
            <person name="de Hoog S."/>
            <person name="Gorbushina A."/>
            <person name="Stielow B."/>
            <person name="Teixiera M."/>
            <person name="Abouelleil A."/>
            <person name="Chapman S.B."/>
            <person name="Priest M."/>
            <person name="Young S.K."/>
            <person name="Wortman J."/>
            <person name="Nusbaum C."/>
            <person name="Birren B."/>
        </authorList>
    </citation>
    <scope>NUCLEOTIDE SEQUENCE [LARGE SCALE GENOMIC DNA]</scope>
    <source>
        <strain evidence="3 4">CBS 118157</strain>
    </source>
</reference>
<feature type="compositionally biased region" description="Basic and acidic residues" evidence="2">
    <location>
        <begin position="3734"/>
        <end position="3747"/>
    </location>
</feature>
<feature type="compositionally biased region" description="Polar residues" evidence="2">
    <location>
        <begin position="1278"/>
        <end position="1288"/>
    </location>
</feature>
<feature type="compositionally biased region" description="Basic residues" evidence="2">
    <location>
        <begin position="4325"/>
        <end position="4337"/>
    </location>
</feature>
<feature type="region of interest" description="Disordered" evidence="2">
    <location>
        <begin position="3380"/>
        <end position="3705"/>
    </location>
</feature>
<feature type="compositionally biased region" description="Polar residues" evidence="2">
    <location>
        <begin position="4907"/>
        <end position="4918"/>
    </location>
</feature>
<feature type="compositionally biased region" description="Basic residues" evidence="2">
    <location>
        <begin position="2743"/>
        <end position="2757"/>
    </location>
</feature>
<feature type="compositionally biased region" description="Basic and acidic residues" evidence="2">
    <location>
        <begin position="2158"/>
        <end position="2171"/>
    </location>
</feature>
<feature type="region of interest" description="Disordered" evidence="2">
    <location>
        <begin position="1"/>
        <end position="289"/>
    </location>
</feature>
<feature type="compositionally biased region" description="Acidic residues" evidence="2">
    <location>
        <begin position="778"/>
        <end position="789"/>
    </location>
</feature>
<feature type="compositionally biased region" description="Basic residues" evidence="2">
    <location>
        <begin position="3978"/>
        <end position="3988"/>
    </location>
</feature>
<feature type="compositionally biased region" description="Basic and acidic residues" evidence="2">
    <location>
        <begin position="768"/>
        <end position="777"/>
    </location>
</feature>
<feature type="compositionally biased region" description="Low complexity" evidence="2">
    <location>
        <begin position="4589"/>
        <end position="4601"/>
    </location>
</feature>
<feature type="compositionally biased region" description="Basic and acidic residues" evidence="2">
    <location>
        <begin position="1473"/>
        <end position="1482"/>
    </location>
</feature>
<evidence type="ECO:0000256" key="2">
    <source>
        <dbReference type="SAM" id="MobiDB-lite"/>
    </source>
</evidence>
<dbReference type="GeneID" id="25328049"/>
<feature type="compositionally biased region" description="Basic and acidic residues" evidence="2">
    <location>
        <begin position="470"/>
        <end position="484"/>
    </location>
</feature>
<feature type="region of interest" description="Disordered" evidence="2">
    <location>
        <begin position="447"/>
        <end position="488"/>
    </location>
</feature>
<dbReference type="Proteomes" id="UP000054342">
    <property type="component" value="Unassembled WGS sequence"/>
</dbReference>
<dbReference type="HOGENOM" id="CLU_000055_0_0_1"/>
<feature type="region of interest" description="Disordered" evidence="2">
    <location>
        <begin position="2367"/>
        <end position="2432"/>
    </location>
</feature>
<feature type="region of interest" description="Disordered" evidence="2">
    <location>
        <begin position="2906"/>
        <end position="2944"/>
    </location>
</feature>
<feature type="compositionally biased region" description="Basic and acidic residues" evidence="2">
    <location>
        <begin position="1351"/>
        <end position="1369"/>
    </location>
</feature>
<protein>
    <recommendedName>
        <fullName evidence="5">Involucrin repeat protein</fullName>
    </recommendedName>
</protein>
<feature type="compositionally biased region" description="Basic residues" evidence="2">
    <location>
        <begin position="3130"/>
        <end position="3142"/>
    </location>
</feature>
<feature type="compositionally biased region" description="Basic and acidic residues" evidence="2">
    <location>
        <begin position="1917"/>
        <end position="1927"/>
    </location>
</feature>
<feature type="compositionally biased region" description="Basic and acidic residues" evidence="2">
    <location>
        <begin position="4439"/>
        <end position="4458"/>
    </location>
</feature>
<feature type="region of interest" description="Disordered" evidence="2">
    <location>
        <begin position="2989"/>
        <end position="3032"/>
    </location>
</feature>
<feature type="compositionally biased region" description="Polar residues" evidence="2">
    <location>
        <begin position="2080"/>
        <end position="2096"/>
    </location>
</feature>
<feature type="region of interest" description="Disordered" evidence="2">
    <location>
        <begin position="1274"/>
        <end position="1303"/>
    </location>
</feature>
<feature type="compositionally biased region" description="Polar residues" evidence="2">
    <location>
        <begin position="3281"/>
        <end position="3291"/>
    </location>
</feature>
<dbReference type="RefSeq" id="XP_013318186.1">
    <property type="nucleotide sequence ID" value="XM_013462732.1"/>
</dbReference>
<feature type="compositionally biased region" description="Basic and acidic residues" evidence="2">
    <location>
        <begin position="815"/>
        <end position="852"/>
    </location>
</feature>
<feature type="compositionally biased region" description="Polar residues" evidence="2">
    <location>
        <begin position="2641"/>
        <end position="2653"/>
    </location>
</feature>
<feature type="compositionally biased region" description="Polar residues" evidence="2">
    <location>
        <begin position="756"/>
        <end position="767"/>
    </location>
</feature>
<evidence type="ECO:0000313" key="3">
    <source>
        <dbReference type="EMBL" id="KIW57602.1"/>
    </source>
</evidence>
<feature type="compositionally biased region" description="Polar residues" evidence="2">
    <location>
        <begin position="269"/>
        <end position="278"/>
    </location>
</feature>
<feature type="compositionally biased region" description="Basic and acidic residues" evidence="2">
    <location>
        <begin position="4643"/>
        <end position="4652"/>
    </location>
</feature>
<feature type="region of interest" description="Disordered" evidence="2">
    <location>
        <begin position="4217"/>
        <end position="4663"/>
    </location>
</feature>
<feature type="compositionally biased region" description="Basic residues" evidence="2">
    <location>
        <begin position="2614"/>
        <end position="2628"/>
    </location>
</feature>
<feature type="region of interest" description="Disordered" evidence="2">
    <location>
        <begin position="367"/>
        <end position="403"/>
    </location>
</feature>
<feature type="region of interest" description="Disordered" evidence="2">
    <location>
        <begin position="1593"/>
        <end position="2060"/>
    </location>
</feature>
<feature type="compositionally biased region" description="Basic and acidic residues" evidence="2">
    <location>
        <begin position="897"/>
        <end position="907"/>
    </location>
</feature>
<feature type="region of interest" description="Disordered" evidence="2">
    <location>
        <begin position="1130"/>
        <end position="1190"/>
    </location>
</feature>
<feature type="compositionally biased region" description="Basic residues" evidence="2">
    <location>
        <begin position="620"/>
        <end position="634"/>
    </location>
</feature>
<feature type="compositionally biased region" description="Basic and acidic residues" evidence="2">
    <location>
        <begin position="550"/>
        <end position="564"/>
    </location>
</feature>
<feature type="compositionally biased region" description="Basic and acidic residues" evidence="2">
    <location>
        <begin position="3648"/>
        <end position="3671"/>
    </location>
</feature>
<feature type="compositionally biased region" description="Basic and acidic residues" evidence="2">
    <location>
        <begin position="1718"/>
        <end position="1733"/>
    </location>
</feature>
<feature type="region of interest" description="Disordered" evidence="2">
    <location>
        <begin position="3723"/>
        <end position="4201"/>
    </location>
</feature>
<dbReference type="PANTHER" id="PTHR40641:SF2">
    <property type="entry name" value="INVOLUCRIN REPEAT PROTEIN"/>
    <property type="match status" value="1"/>
</dbReference>
<feature type="compositionally biased region" description="Basic and acidic residues" evidence="2">
    <location>
        <begin position="2991"/>
        <end position="3021"/>
    </location>
</feature>
<feature type="compositionally biased region" description="Polar residues" evidence="2">
    <location>
        <begin position="55"/>
        <end position="65"/>
    </location>
</feature>
<feature type="compositionally biased region" description="Basic residues" evidence="2">
    <location>
        <begin position="3480"/>
        <end position="3491"/>
    </location>
</feature>
<feature type="compositionally biased region" description="Basic residues" evidence="2">
    <location>
        <begin position="4607"/>
        <end position="4619"/>
    </location>
</feature>
<feature type="region of interest" description="Disordered" evidence="2">
    <location>
        <begin position="615"/>
        <end position="636"/>
    </location>
</feature>
<sequence length="5762" mass="626983">MGKSSSGRHRSGSETSSRPLRRASDENCSSKSRHGTDSMSTSSRRKSSRRDTYNDNDVSGQTPRSATADFAPTLTAEPSEISGTYYTARNGDEKSHSSRSETVRKSDRNSRHSAQGDNTSTSRKDSEKSRRHSRKSSQTDRMNSARAYKGNDASLPRNQFPGESPAAYSQPYRPSGLASDYYGDNGESVAFQPGVRPNQPSIVTSAEHAHLMEPSIEAKPPPEPSSLGQTGAAASYFGAGVLDSASGMPPTPSKPPRNPSLRPNKQPKHSQTGTSPRTSPDPHGPHFVTGAVSMGAAADYYSGASGGVNAGHGYQTPSRPSAQAASASFSAPADFGGLQQHSNTALYGGAALAGAAAGTYISSHAHDGGWSSQHHASAMDDPQVSVHGRPTSHFAPTQHVHRHKRRGPLGKFVDWFRDPDAVAEYEQYTEAIGVCKYCFDPMSSPADAPRRHHFQAKRRSSGSRYGSTTRVDKTYRYSSDEDKRRRSAARKTVIGGLTGYGAAKIGEALYKSKYDFDDTYSVKSGQPANQSRVTFQDGGPSYERRSRRYPSSEDVRLQGRDTSRRTTNGNGRTGKGNIRRRDSSSSSSPRGIARGAAISTAAGAAGLAMGTSAVNDISRSRRSGSPRPQKKYYSRRVSPMHSYVDLSATNEESGGLVGFFTSPSANKKKGREAKGFFNFGNASSSSSDADLAFGAATVRRKASKKRMKETHGKQGRHDSSGGIMGLLATGEALAAESVRRGKRGKKLDDADEMTGRYSSRTNRQHYSTNDHHDSAEGHDEEWYDTDDNDSQSSSSVDTALAYGGGISALQSRESLVQDRRTSTPMYERRSHDRFGTKDERRSSYGDSSRRSDALGSSTFQTGAAAAAAAVGAVGALAASNATPFGRPPSSLHGDLPPMREVEPRPISDYDFNVSRNGSHRNEAGETHGVAQPRKISATSVPLQQPQPIVPVAPFFQGTALGMTRQEEGRPSFDAPLSEGDQRSSRQTAMDYSGDVRRTRRDSSPAKLSSQNQKNNVSFSLTEDQLDNEKSAAETGFKRKSRRSDKDRRRSSESVSTKSKLVDGPENLRNGAEVDNGRSAEARRTSLDSSDERVAEIERELKRLYAEQRQSEERDRKQKDELSGQIIATAAAAATAAVVAKSKRSSTPEEDSTPRLRSSLKKMKERKVSPPAESQQERIARMAAQRVGSSSSPVYEDYGTFFVPKELQEHLKEHNAQAEHRDDIGANVVEIIPGAARSRPQHPFDPFTYRPFGLELEDDPTLHPWAVPMLELVEPTPPGSQAHSVQGDTSPMIAPKPTDASVDEAKDMGEPLERKASAGSKVTWGDHDTYVYEVQTPEYERANYMPEAELGEATHSKTQSSDDYKDDATQHARPVVHRVWTLDEVDAEKLEKEVPVVDDRPQMSRAWTVDDTEADQLEHEIPSAVPTGTRRKSPSTVLEEPPPMPHDLATVDSREQSRAVYQSPFAETVSDLAVHPEMDDHTRNTSRSALRAKGEDMKDDEGLLDGETFGSSPAVRVSKSQRRRLERASSSSEGAKASGDFSAPEALPSEGEIASTQQIPEDDSVFDYMVDSKGDSVPSASMLGMGAAAILPSEPLARDKGQDDASVPMAAEADVGSVSKSRRSTTFDESVSPMSASTAHCKSDPEEWERPRGAKESKRSSKSDIGSEDRKLVGFDRQASMRDPDIEGPHRSRTGDDISDLQDVSEDKKSKRKSKRKSASFDEAKDDGASKSRMEDEEAKPRRHRERDSGLFDDDELRSSVSSPVGSEKKSDKKSSGFFGSIFSSNKSDVSTSSKKSSKSSKADGQTEQERDDRRGSRRRRSTKGRDLDDAASIASETSRKSRRNSVSRNDDQPLNSRDQSIDDGFVSAEDRAEDEENFLGKRPEMPPPTVMGMPMVIDGVSGPALENRTSDEPIIDVGEHIESETRSGLEATMKSGPLENRSHKIPPPAAEKGNTVPAESVGIVEAEAESVQKATQPVTPRFASSQRLSAVRTSDLPSSPTNNSSPTAVPLHFRRPPASPTDARFSMSSPIASPSSPLTTPRTRQGRPKSTEFRSSKEFRPLYLVEVQNARIATPEATENYPSLPSSRTSSANASTEDLRAGAQAQEPEYIIPSRLSAQMFRERGRRHSYSYWHDEQRRESPDYLDSRSATPVPSEAQRARESGKKPKPTYEFHSPSELLQDPDQYRDIAVLDEGEKPASPLPSVISTDADQDYMSARSRSLSPTRARSLSRGRSKSTSRSTSAAWQDALTTTVAGVIAGSVLGIAADEVLQKPEDFSQSTDDHPMAHNAEPATSENSKPPGGQLQEDKRTAGEDGAAAHLPPRDLSIASSTSPEDIPPTPIETGERAKLVIGNENLAALIDQPSEAQVLETDQSSAMVKTKKPKKAKKTKRSSFSVDEVTPGMPPDDRAAASVEEAPGSEVLPNDESPAIDQPLLFDVKPDATAVDCSNLDSEKSADVDKLQAAATTDAVAWSKAVPTERVGGDGGLASSPASGHVDNGPPTEVFLGRPAETTGEHVVDEEVTPVNELFQTPQTDATLERPELSPFEQAFEAAVNVRGLSEGATVEDAVQAFQPEFSEQQELSGTPLATIEEVSEMSTPAVAIPSNNAQLGRKPSKKEKRHAKKSSKKSSDYDDWPAEGSVQQMEIPQSQQKEVVPMERAGLDMEHPAIKPRSSEEPPTPSGVDFEIQRDSLDSPNMETPMETHIIELARSTGQQEEILKSATAAAPAEQSSGGEWLIESKKGKKAKKDKKSKKKQAFSWDDEPSGELPVDEFQPVQDPINADSQPNVTAAKHDAPTDAAMDKLADKTIVSSLETSTKQEPHVSDSAQDSSDVIWGMSTKKGKKKSKRKSLAWADEEADLVSSKELQMVVPLESPEAARTAPAVDYPMDKGTVFEASKVEEPAALDAEKLQDVSDVPEQVSPPTTLEETSALPEEASSEHAPVDEAVQKCSNEYQDEAGWGFTSKKDKKKRASAIAAAVGTAGTLLAADSLDRDASSSEVVEERADANRTVEGENEKEVQAESSAGTATYEATEHDVVDGATLAPVSTTVHDNIVERISPGHLETVSATEDMLSSVSNAPEASTTAPLAIEAVVSEDNTDAGAEGRIVSPPVSSLSREAEEELLPIKTTKSKKDKKGKKKRLTLDDDFEAEQQDRAREKTTETAEAPSTSNLTATTLPEEQSLAENPMQPETISRTQQQGGQEPDADAESPMLVTKKSKKEKRKKRQSALDWESVEAATLSSAIEDAGGGLTVTSEDVDSKAEYPVQEHQEPYVDIRSSEGVSNGESQKSFADSANAAIQELAAHVSSATEPLAVSTLAEHSAIGQAPPEASECTPSDKPNEKSIPDPSTETAIPELARTEASGGTSLAAESLLPGIAAKGIPTPVAPGSLEPSYEAWDFPSKKSKKDKKSKRQSALRSAPSESSDLPLNDQNAEESPDKWSNQIEQNSKGEIEQSTDIVPPDAEAQAVPDEEWSLTPKKGKKEKKKKRQSTLEMTPLEVETPLLLAEDTTTGDKAIASGEAFGTAEPLRPDERTAAGDDGGIEGVAQSIHADEENDMWAFTTKKSKKDKKGKRKSGLTITPPDVEEETVDSQHDRAVQTAENELSTGEPQEESSQVTGFGAPEESDDTWAITTKKSKDKKKKRKSRLDEVDTVPVKEQHLGGEADKEAGTEQAEEPVQDEPSILPEAWTTTTPAEELPASEAPVLVDEAVPREDSMPAEGLVSHAVADVDTPEDKGARLQTRMEEAFPTANTDKHATDDPASLEYHESVRATFPPLHDTSETVQQNVTVPSSDHDLSDKPAETSVEQQNVGLPQEDQGADVEEWATPVKKSKKDKKKNRETSFDDVPTEPLQAAELSHELPKSLDQPLDTDKLNQPLQTVEPGQNGDQSEAAPEEEWGLSKKSKKEKKKKKRQSTFDDAFAGEATIAETEPASNQHAPIAPNEDYANSAIPPAMRTETSDLIPEPTIDDEWSLSKPSKKGKKKKRQSAFDDSLPEGEASPLEPAPEPGQNLPAGQPESLDTLDVAPTVVAKLFSQRLSEPGNEDDWGMSKASKKDKSKKGRQEDVEETSGIRREQVESPTAANVPKEREISEHVWPTQPTPADDAFSAGKEGETTASSRLAVADIENTPNAVASTEHERSVGDVDPTSVRLLNDNPFPTLDHDKTGDRQEQKVLASDDAAGSHSLGTPEETIPTPNPSVEVADIQQPTQAFEVAEPREQQADIKASEAPIPAGQPGAADELFEQEWSFSTKKSRKDKKKKRPLTLDVDELRERPQEESIEPDTVTEHRELGATAAEPTPGPAASDSAKIPTPVAGVEDEWSRPARKSKKDRKKQRQSTMQHAWEEQEPQETVTSTVMGRGMSTDHFEAAQGGDGQEALVTQLGSDNESVPRSAQDNTHEVPEQKLVSTNLDTQPETRAVGDFGSRQESSFDSENGAPEEKAAEAPREDAAAAESERNNWSGESNREDKDNRLIVQDESIPEKPEATNLFSKTMRSGGAMDTVLPTGPESSLTPAGSTGPDIAPEDDWGFSTKKSKKKSKKNRASLADTGPEMPEAEATKPVQQMDNDTLVARAASPEPMERVETENQTPQAPAETAAEEYFVPVSRKKSKKDKKKKSLPSWTEPQAQRDDGFTENVAPAHGQEEGARELQDVQEPQWDTTSHQIQDFAASADSQVMSLNLGIQLGQAASGVNVSSAVEASDPARAPTGMVGSSDQPREDAAKLAANPLTADSMRVYDAFNTPMEPHDILGPGEFASNRAAKKERRQFEYNGAEARLSEKERRQFEFNGNAEPQLRPSTPGTSRSPEDTMDRPIPQDLMDNHHRQAHSPRISRPQEDEELMSDVSASTRERRKRRRSPPAWSGEEPDDLPTSRALTPPPDHDDIMDTALVVAAGLGIGDIEREPTQENPTKSTSPARQPSAGWSFAQLGADHDNRDSGIQLESPMLAQGQISSTRDSGFVQSPSDGTREIDTAMDVSLRPPRPQSPTSSTEDVSQTATRRIHKGEKGVLETPRRKPSPVESTSKDRSSILFSSPAMPTPLDTKARERSPAPVSSPLRRSPSIHGHHLSREELRQKAKSAHALEPSDELASNLIDRAAAAEVTLAPFEAPRDHPFSPRSSLNTIREENVEANSQSGKPHPFSGSPVSLIPHEYPEKPEFDGTPVMAAAGAAGLAAAALSRPPRDLGPARSLGTSKSRTSSLRNLRGNSDQQDRSVYSPSPNLVHEQELDKSATRDRDMADIYDGYCSYPGSPKSPTRPPSVRRRQSMQQIKDLETRLDQLASENRALAEAKMMAEQSLEHANFERNRAENSIDSLKNTAVQVQERDADIARLKQEIASLTATHETLKREHEHNLAQLQQEHEHAQSQWQESSRELETLRSRHAELSSGMESIVRHEIDTGLAEKDAEVLRLRADLEEARQKIRHLQSEILKRGADDVVAFRDEDYFDAACQKLCQQVQGWVLRFSKYNDLKMCRATNEVRDEKIVDRFDNAILDGSDVDTYLADRVTRRDVFMSVVMTMIWEYVFTRYLFGMDREQRQKLKQLEKNLGEVGPASAVHQWRALTLTLLSKRESFKAQRESDTEAVAIEIFNTLSRFLPPPQNLEQQIVGSLRNVMHTAVELSIEMRTQRAEYIMLPPLQPEYDTNGDLARKVYFNASLMNERSGETTSNEELERNQAVVRMVLFPLVVKKGDDNGVGDDEIVVCPAQVLIARPDKGKKPRGAARAPSGGSHSDRMNVDARSLRAVSTHSLGAMSGIDANDNMF</sequence>
<feature type="compositionally biased region" description="Polar residues" evidence="2">
    <location>
        <begin position="1005"/>
        <end position="1022"/>
    </location>
</feature>
<feature type="region of interest" description="Disordered" evidence="2">
    <location>
        <begin position="2273"/>
        <end position="2345"/>
    </location>
</feature>
<feature type="compositionally biased region" description="Basic residues" evidence="2">
    <location>
        <begin position="3903"/>
        <end position="3915"/>
    </location>
</feature>
<keyword evidence="1" id="KW-0175">Coiled coil</keyword>
<feature type="compositionally biased region" description="Basic and acidic residues" evidence="2">
    <location>
        <begin position="5224"/>
        <end position="5239"/>
    </location>
</feature>
<feature type="region of interest" description="Disordered" evidence="2">
    <location>
        <begin position="5128"/>
        <end position="5162"/>
    </location>
</feature>
<feature type="compositionally biased region" description="Polar residues" evidence="2">
    <location>
        <begin position="3167"/>
        <end position="3180"/>
    </location>
</feature>
<feature type="compositionally biased region" description="Polar residues" evidence="2">
    <location>
        <begin position="4950"/>
        <end position="4966"/>
    </location>
</feature>
<feature type="compositionally biased region" description="Basic and acidic residues" evidence="2">
    <location>
        <begin position="1640"/>
        <end position="1695"/>
    </location>
</feature>
<feature type="compositionally biased region" description="Basic residues" evidence="2">
    <location>
        <begin position="2841"/>
        <end position="2851"/>
    </location>
</feature>
<feature type="compositionally biased region" description="Basic and acidic residues" evidence="2">
    <location>
        <begin position="993"/>
        <end position="1003"/>
    </location>
</feature>
<feature type="region of interest" description="Disordered" evidence="2">
    <location>
        <begin position="2072"/>
        <end position="2111"/>
    </location>
</feature>
<feature type="compositionally biased region" description="Basic and acidic residues" evidence="2">
    <location>
        <begin position="4217"/>
        <end position="4227"/>
    </location>
</feature>
<feature type="coiled-coil region" evidence="1">
    <location>
        <begin position="5401"/>
        <end position="5428"/>
    </location>
</feature>
<evidence type="ECO:0000313" key="4">
    <source>
        <dbReference type="Proteomes" id="UP000054342"/>
    </source>
</evidence>
<feature type="compositionally biased region" description="Basic and acidic residues" evidence="2">
    <location>
        <begin position="2133"/>
        <end position="2146"/>
    </location>
</feature>
<dbReference type="EMBL" id="KN847319">
    <property type="protein sequence ID" value="KIW57602.1"/>
    <property type="molecule type" value="Genomic_DNA"/>
</dbReference>
<dbReference type="OrthoDB" id="5365701at2759"/>
<feature type="compositionally biased region" description="Basic residues" evidence="2">
    <location>
        <begin position="450"/>
        <end position="461"/>
    </location>
</feature>
<accession>A0A0D2D5J4</accession>
<feature type="compositionally biased region" description="Polar residues" evidence="2">
    <location>
        <begin position="522"/>
        <end position="534"/>
    </location>
</feature>
<feature type="compositionally biased region" description="Polar residues" evidence="2">
    <location>
        <begin position="1626"/>
        <end position="1639"/>
    </location>
</feature>
<feature type="compositionally biased region" description="Basic residues" evidence="2">
    <location>
        <begin position="2380"/>
        <end position="2392"/>
    </location>
</feature>
<feature type="region of interest" description="Disordered" evidence="2">
    <location>
        <begin position="697"/>
        <end position="865"/>
    </location>
</feature>
<feature type="region of interest" description="Disordered" evidence="2">
    <location>
        <begin position="4746"/>
        <end position="5085"/>
    </location>
</feature>
<feature type="compositionally biased region" description="Basic residues" evidence="2">
    <location>
        <begin position="3636"/>
        <end position="3647"/>
    </location>
</feature>
<feature type="region of interest" description="Disordered" evidence="2">
    <location>
        <begin position="2474"/>
        <end position="2500"/>
    </location>
</feature>
<name>A0A0D2D5J4_9EURO</name>
<feature type="compositionally biased region" description="Polar residues" evidence="2">
    <location>
        <begin position="112"/>
        <end position="121"/>
    </location>
</feature>
<feature type="compositionally biased region" description="Pro residues" evidence="2">
    <location>
        <begin position="249"/>
        <end position="258"/>
    </location>
</feature>
<feature type="compositionally biased region" description="Basic and acidic residues" evidence="2">
    <location>
        <begin position="90"/>
        <end position="110"/>
    </location>
</feature>
<feature type="compositionally biased region" description="Low complexity" evidence="2">
    <location>
        <begin position="1527"/>
        <end position="1538"/>
    </location>
</feature>
<feature type="compositionally biased region" description="Basic and acidic residues" evidence="2">
    <location>
        <begin position="5005"/>
        <end position="5014"/>
    </location>
</feature>
<feature type="compositionally biased region" description="Basic and acidic residues" evidence="2">
    <location>
        <begin position="1074"/>
        <end position="1093"/>
    </location>
</feature>
<feature type="compositionally biased region" description="Polar residues" evidence="2">
    <location>
        <begin position="4383"/>
        <end position="4397"/>
    </location>
</feature>
<feature type="compositionally biased region" description="Basic residues" evidence="2">
    <location>
        <begin position="3404"/>
        <end position="3416"/>
    </location>
</feature>
<feature type="compositionally biased region" description="Basic and acidic residues" evidence="2">
    <location>
        <begin position="3153"/>
        <end position="3163"/>
    </location>
</feature>
<feature type="compositionally biased region" description="Low complexity" evidence="2">
    <location>
        <begin position="3687"/>
        <end position="3705"/>
    </location>
</feature>
<feature type="compositionally biased region" description="Low complexity" evidence="2">
    <location>
        <begin position="4293"/>
        <end position="4305"/>
    </location>
</feature>
<feature type="region of interest" description="Disordered" evidence="2">
    <location>
        <begin position="3318"/>
        <end position="3368"/>
    </location>
</feature>
<evidence type="ECO:0000256" key="1">
    <source>
        <dbReference type="SAM" id="Coils"/>
    </source>
</evidence>
<feature type="compositionally biased region" description="Low complexity" evidence="2">
    <location>
        <begin position="940"/>
        <end position="953"/>
    </location>
</feature>
<feature type="compositionally biased region" description="Basic residues" evidence="2">
    <location>
        <begin position="4253"/>
        <end position="4264"/>
    </location>
</feature>
<feature type="compositionally biased region" description="Basic and acidic residues" evidence="2">
    <location>
        <begin position="3794"/>
        <end position="3803"/>
    </location>
</feature>
<evidence type="ECO:0008006" key="5">
    <source>
        <dbReference type="Google" id="ProtNLM"/>
    </source>
</evidence>
<feature type="region of interest" description="Disordered" evidence="2">
    <location>
        <begin position="1349"/>
        <end position="1370"/>
    </location>
</feature>
<gene>
    <name evidence="3" type="ORF">PV05_06141</name>
</gene>
<feature type="compositionally biased region" description="Low complexity" evidence="2">
    <location>
        <begin position="2026"/>
        <end position="2037"/>
    </location>
</feature>
<feature type="region of interest" description="Disordered" evidence="2">
    <location>
        <begin position="522"/>
        <end position="592"/>
    </location>
</feature>
<feature type="region of interest" description="Disordered" evidence="2">
    <location>
        <begin position="5177"/>
        <end position="5266"/>
    </location>
</feature>